<dbReference type="PANTHER" id="PTHR23268:SF102">
    <property type="entry name" value="IMMUNOGLOBULIN V-SET DOMAIN-CONTAINING PROTEIN"/>
    <property type="match status" value="1"/>
</dbReference>
<keyword evidence="7" id="KW-1185">Reference proteome</keyword>
<feature type="domain" description="Ig-like" evidence="5">
    <location>
        <begin position="139"/>
        <end position="246"/>
    </location>
</feature>
<reference evidence="6" key="1">
    <citation type="submission" date="2023-06" db="EMBL/GenBank/DDBJ databases">
        <title>Male Hemibagrus guttatus genome.</title>
        <authorList>
            <person name="Bian C."/>
        </authorList>
    </citation>
    <scope>NUCLEOTIDE SEQUENCE</scope>
    <source>
        <strain evidence="6">Male_cb2023</strain>
        <tissue evidence="6">Muscle</tissue>
    </source>
</reference>
<keyword evidence="3" id="KW-0812">Transmembrane</keyword>
<evidence type="ECO:0000259" key="5">
    <source>
        <dbReference type="PROSITE" id="PS50835"/>
    </source>
</evidence>
<dbReference type="SMART" id="SM00406">
    <property type="entry name" value="IGv"/>
    <property type="match status" value="1"/>
</dbReference>
<feature type="transmembrane region" description="Helical" evidence="3">
    <location>
        <begin position="118"/>
        <end position="135"/>
    </location>
</feature>
<dbReference type="InterPro" id="IPR003599">
    <property type="entry name" value="Ig_sub"/>
</dbReference>
<evidence type="ECO:0000313" key="6">
    <source>
        <dbReference type="EMBL" id="KAK3537725.1"/>
    </source>
</evidence>
<dbReference type="PANTHER" id="PTHR23268">
    <property type="entry name" value="T-CELL RECEPTOR BETA CHAIN"/>
    <property type="match status" value="1"/>
</dbReference>
<evidence type="ECO:0000256" key="1">
    <source>
        <dbReference type="ARBA" id="ARBA00022729"/>
    </source>
</evidence>
<gene>
    <name evidence="6" type="ORF">QTP70_017884</name>
</gene>
<comment type="caution">
    <text evidence="6">The sequence shown here is derived from an EMBL/GenBank/DDBJ whole genome shotgun (WGS) entry which is preliminary data.</text>
</comment>
<evidence type="ECO:0000256" key="3">
    <source>
        <dbReference type="SAM" id="Phobius"/>
    </source>
</evidence>
<evidence type="ECO:0000256" key="2">
    <source>
        <dbReference type="ARBA" id="ARBA00022859"/>
    </source>
</evidence>
<dbReference type="GO" id="GO:0002376">
    <property type="term" value="P:immune system process"/>
    <property type="evidence" value="ECO:0007669"/>
    <property type="project" value="UniProtKB-KW"/>
</dbReference>
<dbReference type="GO" id="GO:0007166">
    <property type="term" value="P:cell surface receptor signaling pathway"/>
    <property type="evidence" value="ECO:0007669"/>
    <property type="project" value="TreeGrafter"/>
</dbReference>
<protein>
    <recommendedName>
        <fullName evidence="5">Ig-like domain-containing protein</fullName>
    </recommendedName>
</protein>
<dbReference type="AlphaFoldDB" id="A0AAE0QZT1"/>
<feature type="signal peptide" evidence="4">
    <location>
        <begin position="1"/>
        <end position="20"/>
    </location>
</feature>
<dbReference type="Pfam" id="PF07686">
    <property type="entry name" value="V-set"/>
    <property type="match status" value="1"/>
</dbReference>
<keyword evidence="2" id="KW-0391">Immunity</keyword>
<dbReference type="EMBL" id="JAUCMX010000008">
    <property type="protein sequence ID" value="KAK3537725.1"/>
    <property type="molecule type" value="Genomic_DNA"/>
</dbReference>
<accession>A0AAE0QZT1</accession>
<dbReference type="InterPro" id="IPR013783">
    <property type="entry name" value="Ig-like_fold"/>
</dbReference>
<dbReference type="PROSITE" id="PS50835">
    <property type="entry name" value="IG_LIKE"/>
    <property type="match status" value="1"/>
</dbReference>
<dbReference type="SMART" id="SM00409">
    <property type="entry name" value="IG"/>
    <property type="match status" value="1"/>
</dbReference>
<dbReference type="SUPFAM" id="SSF48726">
    <property type="entry name" value="Immunoglobulin"/>
    <property type="match status" value="2"/>
</dbReference>
<name>A0AAE0QZT1_9TELE</name>
<evidence type="ECO:0000313" key="7">
    <source>
        <dbReference type="Proteomes" id="UP001274896"/>
    </source>
</evidence>
<keyword evidence="3" id="KW-0472">Membrane</keyword>
<keyword evidence="1 4" id="KW-0732">Signal</keyword>
<organism evidence="6 7">
    <name type="scientific">Hemibagrus guttatus</name>
    <dbReference type="NCBI Taxonomy" id="175788"/>
    <lineage>
        <taxon>Eukaryota</taxon>
        <taxon>Metazoa</taxon>
        <taxon>Chordata</taxon>
        <taxon>Craniata</taxon>
        <taxon>Vertebrata</taxon>
        <taxon>Euteleostomi</taxon>
        <taxon>Actinopterygii</taxon>
        <taxon>Neopterygii</taxon>
        <taxon>Teleostei</taxon>
        <taxon>Ostariophysi</taxon>
        <taxon>Siluriformes</taxon>
        <taxon>Bagridae</taxon>
        <taxon>Hemibagrus</taxon>
    </lineage>
</organism>
<dbReference type="InterPro" id="IPR036179">
    <property type="entry name" value="Ig-like_dom_sf"/>
</dbReference>
<sequence>MTGTLLYIAVFILLKGSCKGVLITQWPKYISSYKNTSVDMHCYQNDTDYEYTYWYRQIGNELVLITRSIGGSHNQEKGSFAITLSPQKDVGLGLQALHSSHFVIQYDISLTFRIFHNLSSYFTFLLLLLSCMVFFSTGPSDCVQFEQPQDQITNLNDKVKISCKHNDSTLDVMLWYQRRKESTALALIGYSYATVQPKNEAEFPESRFRQTRTHTVIGDLTISNLSLSDSAVYYCAAKLHSASVLSPA</sequence>
<dbReference type="Proteomes" id="UP001274896">
    <property type="component" value="Unassembled WGS sequence"/>
</dbReference>
<dbReference type="GO" id="GO:0005886">
    <property type="term" value="C:plasma membrane"/>
    <property type="evidence" value="ECO:0007669"/>
    <property type="project" value="TreeGrafter"/>
</dbReference>
<dbReference type="InterPro" id="IPR050413">
    <property type="entry name" value="TCR_beta_variable"/>
</dbReference>
<proteinExistence type="predicted"/>
<feature type="chain" id="PRO_5042083602" description="Ig-like domain-containing protein" evidence="4">
    <location>
        <begin position="21"/>
        <end position="248"/>
    </location>
</feature>
<dbReference type="InterPro" id="IPR007110">
    <property type="entry name" value="Ig-like_dom"/>
</dbReference>
<dbReference type="InterPro" id="IPR013106">
    <property type="entry name" value="Ig_V-set"/>
</dbReference>
<dbReference type="Gene3D" id="2.60.40.10">
    <property type="entry name" value="Immunoglobulins"/>
    <property type="match status" value="2"/>
</dbReference>
<evidence type="ECO:0000256" key="4">
    <source>
        <dbReference type="SAM" id="SignalP"/>
    </source>
</evidence>
<keyword evidence="3" id="KW-1133">Transmembrane helix</keyword>